<dbReference type="GO" id="GO:0005096">
    <property type="term" value="F:GTPase activator activity"/>
    <property type="evidence" value="ECO:0007669"/>
    <property type="project" value="InterPro"/>
</dbReference>
<dbReference type="InterPro" id="IPR044520">
    <property type="entry name" value="ARF_GAP_AGD5/15"/>
</dbReference>
<dbReference type="PANTHER" id="PTHR46419:SF2">
    <property type="entry name" value="ADP-RIBOSYLATION FACTOR GTPASE-ACTIVATING PROTEIN AGD5"/>
    <property type="match status" value="1"/>
</dbReference>
<feature type="compositionally biased region" description="Basic and acidic residues" evidence="1">
    <location>
        <begin position="15"/>
        <end position="25"/>
    </location>
</feature>
<organism evidence="2 3">
    <name type="scientific">Zea mays</name>
    <name type="common">Maize</name>
    <dbReference type="NCBI Taxonomy" id="4577"/>
    <lineage>
        <taxon>Eukaryota</taxon>
        <taxon>Viridiplantae</taxon>
        <taxon>Streptophyta</taxon>
        <taxon>Embryophyta</taxon>
        <taxon>Tracheophyta</taxon>
        <taxon>Spermatophyta</taxon>
        <taxon>Magnoliopsida</taxon>
        <taxon>Liliopsida</taxon>
        <taxon>Poales</taxon>
        <taxon>Poaceae</taxon>
        <taxon>PACMAD clade</taxon>
        <taxon>Panicoideae</taxon>
        <taxon>Andropogonodae</taxon>
        <taxon>Andropogoneae</taxon>
        <taxon>Tripsacinae</taxon>
        <taxon>Zea</taxon>
    </lineage>
</organism>
<reference evidence="2 3" key="1">
    <citation type="journal article" date="2018" name="Nat. Genet.">
        <title>Extensive intraspecific gene order and gene structural variations between Mo17 and other maize genomes.</title>
        <authorList>
            <person name="Sun S."/>
            <person name="Zhou Y."/>
            <person name="Chen J."/>
            <person name="Shi J."/>
            <person name="Zhao H."/>
            <person name="Zhao H."/>
            <person name="Song W."/>
            <person name="Zhang M."/>
            <person name="Cui Y."/>
            <person name="Dong X."/>
            <person name="Liu H."/>
            <person name="Ma X."/>
            <person name="Jiao Y."/>
            <person name="Wang B."/>
            <person name="Wei X."/>
            <person name="Stein J.C."/>
            <person name="Glaubitz J.C."/>
            <person name="Lu F."/>
            <person name="Yu G."/>
            <person name="Liang C."/>
            <person name="Fengler K."/>
            <person name="Li B."/>
            <person name="Rafalski A."/>
            <person name="Schnable P.S."/>
            <person name="Ware D.H."/>
            <person name="Buckler E.S."/>
            <person name="Lai J."/>
        </authorList>
    </citation>
    <scope>NUCLEOTIDE SEQUENCE [LARGE SCALE GENOMIC DNA]</scope>
    <source>
        <strain evidence="3">cv. Missouri 17</strain>
        <tissue evidence="2">Seedling</tissue>
    </source>
</reference>
<accession>A0A3L6F7K5</accession>
<dbReference type="PANTHER" id="PTHR46419">
    <property type="entry name" value="ADP-RIBOSYLATION FACTOR GTPASE-ACTIVATING PROTEIN AGD5"/>
    <property type="match status" value="1"/>
</dbReference>
<dbReference type="Proteomes" id="UP000251960">
    <property type="component" value="Chromosome 4"/>
</dbReference>
<evidence type="ECO:0000313" key="2">
    <source>
        <dbReference type="EMBL" id="PWZ28311.1"/>
    </source>
</evidence>
<protein>
    <recommendedName>
        <fullName evidence="4">ADP-ribosylation factor GTPase-activating protein AGD5</fullName>
    </recommendedName>
</protein>
<evidence type="ECO:0000313" key="3">
    <source>
        <dbReference type="Proteomes" id="UP000251960"/>
    </source>
</evidence>
<feature type="region of interest" description="Disordered" evidence="1">
    <location>
        <begin position="1"/>
        <end position="39"/>
    </location>
</feature>
<dbReference type="EMBL" id="NCVQ01000005">
    <property type="protein sequence ID" value="PWZ28311.1"/>
    <property type="molecule type" value="Genomic_DNA"/>
</dbReference>
<gene>
    <name evidence="2" type="ORF">Zm00014a_009057</name>
</gene>
<evidence type="ECO:0000256" key="1">
    <source>
        <dbReference type="SAM" id="MobiDB-lite"/>
    </source>
</evidence>
<name>A0A3L6F7K5_MAIZE</name>
<evidence type="ECO:0008006" key="4">
    <source>
        <dbReference type="Google" id="ProtNLM"/>
    </source>
</evidence>
<dbReference type="AlphaFoldDB" id="A0A3L6F7K5"/>
<sequence>MEYQNCSAAQPVPSSEEKDSAKPAESKTQSTSGIEDLFKDSPAVSLSSAPVSQENAKNDIMSLFEKSNMASPFAVQQQQLVFMSQQQALLMATLKAGNSPQIVPGNTNQLNTNVSNPPLGTLPFQNWTNLGYQNPGLTLAAAQNGATMRSISVS</sequence>
<dbReference type="ExpressionAtlas" id="A0A3L6F7K5">
    <property type="expression patterns" value="baseline"/>
</dbReference>
<comment type="caution">
    <text evidence="2">The sequence shown here is derived from an EMBL/GenBank/DDBJ whole genome shotgun (WGS) entry which is preliminary data.</text>
</comment>
<proteinExistence type="predicted"/>